<dbReference type="EMBL" id="AGYR01000069">
    <property type="protein sequence ID" value="ENZ07157.1"/>
    <property type="molecule type" value="Genomic_DNA"/>
</dbReference>
<feature type="domain" description="Helix-turn-helix" evidence="1">
    <location>
        <begin position="5"/>
        <end position="55"/>
    </location>
</feature>
<protein>
    <recommendedName>
        <fullName evidence="1">Helix-turn-helix domain-containing protein</fullName>
    </recommendedName>
</protein>
<dbReference type="SUPFAM" id="SSF46955">
    <property type="entry name" value="Putative DNA-binding domain"/>
    <property type="match status" value="1"/>
</dbReference>
<evidence type="ECO:0000313" key="3">
    <source>
        <dbReference type="Proteomes" id="UP000013085"/>
    </source>
</evidence>
<dbReference type="HOGENOM" id="CLU_2648092_0_0_9"/>
<dbReference type="InterPro" id="IPR009061">
    <property type="entry name" value="DNA-bd_dom_put_sf"/>
</dbReference>
<dbReference type="Proteomes" id="UP000013085">
    <property type="component" value="Unassembled WGS sequence"/>
</dbReference>
<dbReference type="RefSeq" id="WP_002571063.1">
    <property type="nucleotide sequence ID" value="NZ_KB850994.1"/>
</dbReference>
<reference evidence="2 3" key="1">
    <citation type="submission" date="2013-01" db="EMBL/GenBank/DDBJ databases">
        <title>The Genome Sequence of Clostridium clostridioforme 90A8.</title>
        <authorList>
            <consortium name="The Broad Institute Genome Sequencing Platform"/>
            <person name="Earl A."/>
            <person name="Ward D."/>
            <person name="Feldgarden M."/>
            <person name="Gevers D."/>
            <person name="Courvalin P."/>
            <person name="Lambert T."/>
            <person name="Walker B."/>
            <person name="Young S.K."/>
            <person name="Zeng Q."/>
            <person name="Gargeya S."/>
            <person name="Fitzgerald M."/>
            <person name="Haas B."/>
            <person name="Abouelleil A."/>
            <person name="Alvarado L."/>
            <person name="Arachchi H.M."/>
            <person name="Berlin A.M."/>
            <person name="Chapman S.B."/>
            <person name="Dewar J."/>
            <person name="Goldberg J."/>
            <person name="Griggs A."/>
            <person name="Gujja S."/>
            <person name="Hansen M."/>
            <person name="Howarth C."/>
            <person name="Imamovic A."/>
            <person name="Larimer J."/>
            <person name="McCowan C."/>
            <person name="Murphy C."/>
            <person name="Neiman D."/>
            <person name="Pearson M."/>
            <person name="Priest M."/>
            <person name="Roberts A."/>
            <person name="Saif S."/>
            <person name="Shea T."/>
            <person name="Sisk P."/>
            <person name="Sykes S."/>
            <person name="Wortman J."/>
            <person name="Nusbaum C."/>
            <person name="Birren B."/>
        </authorList>
    </citation>
    <scope>NUCLEOTIDE SEQUENCE [LARGE SCALE GENOMIC DNA]</scope>
    <source>
        <strain evidence="2 3">90A8</strain>
    </source>
</reference>
<dbReference type="AlphaFoldDB" id="A0A0E2H2T3"/>
<accession>A0A0E2H2T3</accession>
<proteinExistence type="predicted"/>
<dbReference type="GeneID" id="86054130"/>
<organism evidence="2 3">
    <name type="scientific">[Clostridium] clostridioforme 90A8</name>
    <dbReference type="NCBI Taxonomy" id="999408"/>
    <lineage>
        <taxon>Bacteria</taxon>
        <taxon>Bacillati</taxon>
        <taxon>Bacillota</taxon>
        <taxon>Clostridia</taxon>
        <taxon>Lachnospirales</taxon>
        <taxon>Lachnospiraceae</taxon>
        <taxon>Enterocloster</taxon>
    </lineage>
</organism>
<comment type="caution">
    <text evidence="2">The sequence shown here is derived from an EMBL/GenBank/DDBJ whole genome shotgun (WGS) entry which is preliminary data.</text>
</comment>
<dbReference type="PATRIC" id="fig|999408.3.peg.5702"/>
<sequence length="76" mass="8480">MEKLITRKEAAEILGISIATLDAARNNGLISYVQYVQNGCVYFTAAGLQEYIAKCTHRAKPVERSTTYRKPRSGRS</sequence>
<evidence type="ECO:0000259" key="1">
    <source>
        <dbReference type="Pfam" id="PF12728"/>
    </source>
</evidence>
<gene>
    <name evidence="2" type="ORF">HMPREF1090_05310</name>
</gene>
<evidence type="ECO:0000313" key="2">
    <source>
        <dbReference type="EMBL" id="ENZ07157.1"/>
    </source>
</evidence>
<dbReference type="InterPro" id="IPR041657">
    <property type="entry name" value="HTH_17"/>
</dbReference>
<name>A0A0E2H2T3_9FIRM</name>
<dbReference type="Pfam" id="PF12728">
    <property type="entry name" value="HTH_17"/>
    <property type="match status" value="1"/>
</dbReference>